<accession>D5VSR9</accession>
<dbReference type="HOGENOM" id="CLU_2271061_0_0_2"/>
<dbReference type="STRING" id="573063.Metin_0964"/>
<feature type="transmembrane region" description="Helical" evidence="1">
    <location>
        <begin position="87"/>
        <end position="105"/>
    </location>
</feature>
<dbReference type="Proteomes" id="UP000002061">
    <property type="component" value="Chromosome"/>
</dbReference>
<name>D5VSR9_METIM</name>
<keyword evidence="3" id="KW-1185">Reference proteome</keyword>
<protein>
    <submittedName>
        <fullName evidence="2">Uncharacterized protein</fullName>
    </submittedName>
</protein>
<keyword evidence="1" id="KW-0472">Membrane</keyword>
<dbReference type="KEGG" id="mif:Metin_0964"/>
<dbReference type="eggNOG" id="arCOG05076">
    <property type="taxonomic scope" value="Archaea"/>
</dbReference>
<dbReference type="AlphaFoldDB" id="D5VSR9"/>
<sequence>MINLICESMNYKEYLEKLKKKDGINLGAYTTGDFTLYLFLIFGAMAIGRIYGKILLALFTLSSLALALLFIPVIFRFKKENSNSISYQLFWLSVFLGTIAFLMMISS</sequence>
<dbReference type="EMBL" id="CP002009">
    <property type="protein sequence ID" value="ADG13622.1"/>
    <property type="molecule type" value="Genomic_DNA"/>
</dbReference>
<keyword evidence="1" id="KW-0812">Transmembrane</keyword>
<reference evidence="2" key="1">
    <citation type="submission" date="2010-04" db="EMBL/GenBank/DDBJ databases">
        <title>Complete sequence of Methanocaldococcus infernus ME.</title>
        <authorList>
            <consortium name="US DOE Joint Genome Institute"/>
            <person name="Lucas S."/>
            <person name="Copeland A."/>
            <person name="Lapidus A."/>
            <person name="Cheng J.-F."/>
            <person name="Bruce D."/>
            <person name="Goodwin L."/>
            <person name="Pitluck S."/>
            <person name="Munk A.C."/>
            <person name="Detter J.C."/>
            <person name="Han C."/>
            <person name="Tapia R."/>
            <person name="Land M."/>
            <person name="Hauser L."/>
            <person name="Kyrpides N."/>
            <person name="Mikhailova N."/>
            <person name="Sieprawska-Lupa M."/>
            <person name="Whitman W.B."/>
            <person name="Woyke T."/>
        </authorList>
    </citation>
    <scope>NUCLEOTIDE SEQUENCE [LARGE SCALE GENOMIC DNA]</scope>
    <source>
        <strain evidence="2">ME</strain>
    </source>
</reference>
<proteinExistence type="predicted"/>
<organism evidence="2 3">
    <name type="scientific">Methanocaldococcus infernus (strain DSM 11812 / JCM 15783 / ME)</name>
    <dbReference type="NCBI Taxonomy" id="573063"/>
    <lineage>
        <taxon>Archaea</taxon>
        <taxon>Methanobacteriati</taxon>
        <taxon>Methanobacteriota</taxon>
        <taxon>Methanomada group</taxon>
        <taxon>Methanococci</taxon>
        <taxon>Methanococcales</taxon>
        <taxon>Methanocaldococcaceae</taxon>
        <taxon>Methanocaldococcus</taxon>
    </lineage>
</organism>
<gene>
    <name evidence="2" type="ordered locus">Metin_0964</name>
</gene>
<feature type="transmembrane region" description="Helical" evidence="1">
    <location>
        <begin position="54"/>
        <end position="75"/>
    </location>
</feature>
<keyword evidence="1" id="KW-1133">Transmembrane helix</keyword>
<evidence type="ECO:0000313" key="3">
    <source>
        <dbReference type="Proteomes" id="UP000002061"/>
    </source>
</evidence>
<evidence type="ECO:0000256" key="1">
    <source>
        <dbReference type="SAM" id="Phobius"/>
    </source>
</evidence>
<evidence type="ECO:0000313" key="2">
    <source>
        <dbReference type="EMBL" id="ADG13622.1"/>
    </source>
</evidence>
<feature type="transmembrane region" description="Helical" evidence="1">
    <location>
        <begin position="26"/>
        <end position="48"/>
    </location>
</feature>